<keyword evidence="1" id="KW-1133">Transmembrane helix</keyword>
<keyword evidence="1" id="KW-0472">Membrane</keyword>
<dbReference type="PANTHER" id="PTHR34980:SF2">
    <property type="entry name" value="INNER MEMBRANE PROTEIN YHAH-RELATED"/>
    <property type="match status" value="1"/>
</dbReference>
<evidence type="ECO:0000313" key="3">
    <source>
        <dbReference type="Proteomes" id="UP000254293"/>
    </source>
</evidence>
<dbReference type="AlphaFoldDB" id="A0A377R3J5"/>
<protein>
    <submittedName>
        <fullName evidence="2">Inner membrane protein yhaI</fullName>
    </submittedName>
</protein>
<organism evidence="2 3">
    <name type="scientific">Kingella potus</name>
    <dbReference type="NCBI Taxonomy" id="265175"/>
    <lineage>
        <taxon>Bacteria</taxon>
        <taxon>Pseudomonadati</taxon>
        <taxon>Pseudomonadota</taxon>
        <taxon>Betaproteobacteria</taxon>
        <taxon>Neisseriales</taxon>
        <taxon>Neisseriaceae</taxon>
        <taxon>Kingella</taxon>
    </lineage>
</organism>
<dbReference type="InterPro" id="IPR008523">
    <property type="entry name" value="DUF805"/>
</dbReference>
<dbReference type="GO" id="GO:0005886">
    <property type="term" value="C:plasma membrane"/>
    <property type="evidence" value="ECO:0007669"/>
    <property type="project" value="TreeGrafter"/>
</dbReference>
<dbReference type="EMBL" id="UGJJ01000002">
    <property type="protein sequence ID" value="STR02873.1"/>
    <property type="molecule type" value="Genomic_DNA"/>
</dbReference>
<feature type="transmembrane region" description="Helical" evidence="1">
    <location>
        <begin position="82"/>
        <end position="104"/>
    </location>
</feature>
<reference evidence="2 3" key="1">
    <citation type="submission" date="2018-06" db="EMBL/GenBank/DDBJ databases">
        <authorList>
            <consortium name="Pathogen Informatics"/>
            <person name="Doyle S."/>
        </authorList>
    </citation>
    <scope>NUCLEOTIDE SEQUENCE [LARGE SCALE GENOMIC DNA]</scope>
    <source>
        <strain evidence="2 3">NCTC13336</strain>
    </source>
</reference>
<feature type="transmembrane region" description="Helical" evidence="1">
    <location>
        <begin position="23"/>
        <end position="44"/>
    </location>
</feature>
<feature type="transmembrane region" description="Helical" evidence="1">
    <location>
        <begin position="51"/>
        <end position="70"/>
    </location>
</feature>
<dbReference type="PANTHER" id="PTHR34980">
    <property type="entry name" value="INNER MEMBRANE PROTEIN-RELATED-RELATED"/>
    <property type="match status" value="1"/>
</dbReference>
<name>A0A377R3J5_9NEIS</name>
<keyword evidence="3" id="KW-1185">Reference proteome</keyword>
<keyword evidence="1" id="KW-0812">Transmembrane</keyword>
<sequence>MKWYFAVLKNYVGFSGRASRREYWMFMLCHFIVAFMLGFIAGLMRSSTGGSFNFIGNLYLLATFLPSLAVQVRRLHDTDRSGWYSLIALLPGIGFIIVLILCALEGTAGNNNYGAEPRSEI</sequence>
<dbReference type="Proteomes" id="UP000254293">
    <property type="component" value="Unassembled WGS sequence"/>
</dbReference>
<accession>A0A377R3J5</accession>
<gene>
    <name evidence="2" type="primary">yhaI</name>
    <name evidence="2" type="ORF">NCTC13336_01760</name>
</gene>
<evidence type="ECO:0000313" key="2">
    <source>
        <dbReference type="EMBL" id="STR02873.1"/>
    </source>
</evidence>
<dbReference type="Pfam" id="PF05656">
    <property type="entry name" value="DUF805"/>
    <property type="match status" value="1"/>
</dbReference>
<evidence type="ECO:0000256" key="1">
    <source>
        <dbReference type="SAM" id="Phobius"/>
    </source>
</evidence>
<proteinExistence type="predicted"/>
<dbReference type="RefSeq" id="WP_115308750.1">
    <property type="nucleotide sequence ID" value="NZ_CP091516.1"/>
</dbReference>
<dbReference type="OrthoDB" id="9812349at2"/>